<feature type="transmembrane region" description="Helical" evidence="1">
    <location>
        <begin position="42"/>
        <end position="61"/>
    </location>
</feature>
<dbReference type="STRING" id="68775.A0A5C3M921"/>
<feature type="transmembrane region" description="Helical" evidence="1">
    <location>
        <begin position="121"/>
        <end position="145"/>
    </location>
</feature>
<dbReference type="EMBL" id="ML213594">
    <property type="protein sequence ID" value="TFK41760.1"/>
    <property type="molecule type" value="Genomic_DNA"/>
</dbReference>
<protein>
    <recommendedName>
        <fullName evidence="4">G-protein coupled receptors family 2 profile 2 domain-containing protein</fullName>
    </recommendedName>
</protein>
<proteinExistence type="predicted"/>
<feature type="transmembrane region" description="Helical" evidence="1">
    <location>
        <begin position="206"/>
        <end position="230"/>
    </location>
</feature>
<keyword evidence="1" id="KW-0472">Membrane</keyword>
<dbReference type="AlphaFoldDB" id="A0A5C3M921"/>
<evidence type="ECO:0008006" key="4">
    <source>
        <dbReference type="Google" id="ProtNLM"/>
    </source>
</evidence>
<evidence type="ECO:0000313" key="2">
    <source>
        <dbReference type="EMBL" id="TFK41760.1"/>
    </source>
</evidence>
<evidence type="ECO:0000313" key="3">
    <source>
        <dbReference type="Proteomes" id="UP000308652"/>
    </source>
</evidence>
<gene>
    <name evidence="2" type="ORF">BDQ12DRAFT_733211</name>
</gene>
<dbReference type="OrthoDB" id="2988301at2759"/>
<keyword evidence="3" id="KW-1185">Reference proteome</keyword>
<reference evidence="2 3" key="1">
    <citation type="journal article" date="2019" name="Nat. Ecol. Evol.">
        <title>Megaphylogeny resolves global patterns of mushroom evolution.</title>
        <authorList>
            <person name="Varga T."/>
            <person name="Krizsan K."/>
            <person name="Foldi C."/>
            <person name="Dima B."/>
            <person name="Sanchez-Garcia M."/>
            <person name="Sanchez-Ramirez S."/>
            <person name="Szollosi G.J."/>
            <person name="Szarkandi J.G."/>
            <person name="Papp V."/>
            <person name="Albert L."/>
            <person name="Andreopoulos W."/>
            <person name="Angelini C."/>
            <person name="Antonin V."/>
            <person name="Barry K.W."/>
            <person name="Bougher N.L."/>
            <person name="Buchanan P."/>
            <person name="Buyck B."/>
            <person name="Bense V."/>
            <person name="Catcheside P."/>
            <person name="Chovatia M."/>
            <person name="Cooper J."/>
            <person name="Damon W."/>
            <person name="Desjardin D."/>
            <person name="Finy P."/>
            <person name="Geml J."/>
            <person name="Haridas S."/>
            <person name="Hughes K."/>
            <person name="Justo A."/>
            <person name="Karasinski D."/>
            <person name="Kautmanova I."/>
            <person name="Kiss B."/>
            <person name="Kocsube S."/>
            <person name="Kotiranta H."/>
            <person name="LaButti K.M."/>
            <person name="Lechner B.E."/>
            <person name="Liimatainen K."/>
            <person name="Lipzen A."/>
            <person name="Lukacs Z."/>
            <person name="Mihaltcheva S."/>
            <person name="Morgado L.N."/>
            <person name="Niskanen T."/>
            <person name="Noordeloos M.E."/>
            <person name="Ohm R.A."/>
            <person name="Ortiz-Santana B."/>
            <person name="Ovrebo C."/>
            <person name="Racz N."/>
            <person name="Riley R."/>
            <person name="Savchenko A."/>
            <person name="Shiryaev A."/>
            <person name="Soop K."/>
            <person name="Spirin V."/>
            <person name="Szebenyi C."/>
            <person name="Tomsovsky M."/>
            <person name="Tulloss R.E."/>
            <person name="Uehling J."/>
            <person name="Grigoriev I.V."/>
            <person name="Vagvolgyi C."/>
            <person name="Papp T."/>
            <person name="Martin F.M."/>
            <person name="Miettinen O."/>
            <person name="Hibbett D.S."/>
            <person name="Nagy L.G."/>
        </authorList>
    </citation>
    <scope>NUCLEOTIDE SEQUENCE [LARGE SCALE GENOMIC DNA]</scope>
    <source>
        <strain evidence="2 3">CBS 166.37</strain>
    </source>
</reference>
<keyword evidence="1" id="KW-0812">Transmembrane</keyword>
<sequence>MDNSIENEALVRAFIGLQLAGAFSFLLMVGSALVLKSVKRHAIWFSFCISWIIFGLSYTLLSFAGRQFSTPSFGLCVTQAALVYSAPPLAGCTSLSLVSHLLLSIITALSQSAVKTSHKQFIRALVILPWLIWIAITIAFLVFGIRHADDVRLSFNGTYCLLVNTPISKVTSVFATAASVLIISAEVMIGVLLFKYRAIVDIFSQSVTMAIRIVIFTFLGMTAIVMGLVFTLTEQRGIQYDIVVAMLPPGTAFIFGTQLDLLYGWTCWRRRQDVGITSGTVLSLGTISHPLTSTNSSFFESASIPRAPNSTPVTEKMFV</sequence>
<feature type="transmembrane region" description="Helical" evidence="1">
    <location>
        <begin position="242"/>
        <end position="263"/>
    </location>
</feature>
<keyword evidence="1" id="KW-1133">Transmembrane helix</keyword>
<feature type="transmembrane region" description="Helical" evidence="1">
    <location>
        <begin position="81"/>
        <end position="109"/>
    </location>
</feature>
<name>A0A5C3M921_9AGAR</name>
<feature type="transmembrane region" description="Helical" evidence="1">
    <location>
        <begin position="173"/>
        <end position="194"/>
    </location>
</feature>
<evidence type="ECO:0000256" key="1">
    <source>
        <dbReference type="SAM" id="Phobius"/>
    </source>
</evidence>
<organism evidence="2 3">
    <name type="scientific">Crucibulum laeve</name>
    <dbReference type="NCBI Taxonomy" id="68775"/>
    <lineage>
        <taxon>Eukaryota</taxon>
        <taxon>Fungi</taxon>
        <taxon>Dikarya</taxon>
        <taxon>Basidiomycota</taxon>
        <taxon>Agaricomycotina</taxon>
        <taxon>Agaricomycetes</taxon>
        <taxon>Agaricomycetidae</taxon>
        <taxon>Agaricales</taxon>
        <taxon>Agaricineae</taxon>
        <taxon>Nidulariaceae</taxon>
        <taxon>Crucibulum</taxon>
    </lineage>
</organism>
<dbReference type="Proteomes" id="UP000308652">
    <property type="component" value="Unassembled WGS sequence"/>
</dbReference>
<accession>A0A5C3M921</accession>
<feature type="transmembrane region" description="Helical" evidence="1">
    <location>
        <begin position="12"/>
        <end position="35"/>
    </location>
</feature>